<proteinExistence type="predicted"/>
<keyword evidence="1" id="KW-0732">Signal</keyword>
<sequence length="179" mass="20559">MWLIVPVLLFSSSLVASKVFTACELAQKLNDRFTDQITKGLASREEVSKYYTDIPLLVCIAGYHNFSTSNVVVTDDRVAHNGIFGIVPHDLKGDPALLLDDNIDLDVKTFLEKVLYVAGSLYRNENNRNFYDKLCTYPEVEYVSCYLNNYVFGRYRVPIPLNPNLLYKTYQNRTIEVPW</sequence>
<reference evidence="2" key="1">
    <citation type="journal article" date="2014" name="PLoS ONE">
        <title>Transcriptome-Based Identification of ABC Transporters in the Western Tarnished Plant Bug Lygus hesperus.</title>
        <authorList>
            <person name="Hull J.J."/>
            <person name="Chaney K."/>
            <person name="Geib S.M."/>
            <person name="Fabrick J.A."/>
            <person name="Brent C.S."/>
            <person name="Walsh D."/>
            <person name="Lavine L.C."/>
        </authorList>
    </citation>
    <scope>NUCLEOTIDE SEQUENCE</scope>
</reference>
<name>A0A0A9XJQ6_LYGHE</name>
<gene>
    <name evidence="2" type="primary">sigF</name>
    <name evidence="2" type="ORF">CM83_30910</name>
</gene>
<feature type="chain" id="PRO_5002051437" evidence="1">
    <location>
        <begin position="18"/>
        <end position="179"/>
    </location>
</feature>
<organism evidence="2">
    <name type="scientific">Lygus hesperus</name>
    <name type="common">Western plant bug</name>
    <dbReference type="NCBI Taxonomy" id="30085"/>
    <lineage>
        <taxon>Eukaryota</taxon>
        <taxon>Metazoa</taxon>
        <taxon>Ecdysozoa</taxon>
        <taxon>Arthropoda</taxon>
        <taxon>Hexapoda</taxon>
        <taxon>Insecta</taxon>
        <taxon>Pterygota</taxon>
        <taxon>Neoptera</taxon>
        <taxon>Paraneoptera</taxon>
        <taxon>Hemiptera</taxon>
        <taxon>Heteroptera</taxon>
        <taxon>Panheteroptera</taxon>
        <taxon>Cimicomorpha</taxon>
        <taxon>Miridae</taxon>
        <taxon>Mirini</taxon>
        <taxon>Lygus</taxon>
    </lineage>
</organism>
<evidence type="ECO:0000256" key="1">
    <source>
        <dbReference type="SAM" id="SignalP"/>
    </source>
</evidence>
<feature type="signal peptide" evidence="1">
    <location>
        <begin position="1"/>
        <end position="17"/>
    </location>
</feature>
<accession>A0A0A9XJQ6</accession>
<dbReference type="AlphaFoldDB" id="A0A0A9XJQ6"/>
<dbReference type="EMBL" id="GBHO01026264">
    <property type="protein sequence ID" value="JAG17340.1"/>
    <property type="molecule type" value="Transcribed_RNA"/>
</dbReference>
<reference evidence="2" key="2">
    <citation type="submission" date="2014-07" db="EMBL/GenBank/DDBJ databases">
        <authorList>
            <person name="Hull J."/>
        </authorList>
    </citation>
    <scope>NUCLEOTIDE SEQUENCE</scope>
</reference>
<evidence type="ECO:0000313" key="2">
    <source>
        <dbReference type="EMBL" id="JAG17340.1"/>
    </source>
</evidence>
<protein>
    <submittedName>
        <fullName evidence="2">RNA polymerase sigma-F factor</fullName>
    </submittedName>
</protein>